<dbReference type="SMART" id="SM00355">
    <property type="entry name" value="ZnF_C2H2"/>
    <property type="match status" value="5"/>
</dbReference>
<proteinExistence type="predicted"/>
<evidence type="ECO:0000256" key="9">
    <source>
        <dbReference type="PROSITE-ProRule" id="PRU00042"/>
    </source>
</evidence>
<keyword evidence="4 9" id="KW-0863">Zinc-finger</keyword>
<keyword evidence="5" id="KW-0862">Zinc</keyword>
<dbReference type="Proteomes" id="UP000285301">
    <property type="component" value="Unassembled WGS sequence"/>
</dbReference>
<feature type="domain" description="C2H2-type" evidence="10">
    <location>
        <begin position="72"/>
        <end position="99"/>
    </location>
</feature>
<dbReference type="InterPro" id="IPR050329">
    <property type="entry name" value="GLI_C2H2-zinc-finger"/>
</dbReference>
<evidence type="ECO:0000313" key="13">
    <source>
        <dbReference type="Proteomes" id="UP000285301"/>
    </source>
</evidence>
<keyword evidence="13" id="KW-1185">Reference proteome</keyword>
<keyword evidence="2" id="KW-0479">Metal-binding</keyword>
<evidence type="ECO:0000256" key="7">
    <source>
        <dbReference type="ARBA" id="ARBA00023163"/>
    </source>
</evidence>
<feature type="domain" description="C2H2-type" evidence="10">
    <location>
        <begin position="135"/>
        <end position="162"/>
    </location>
</feature>
<accession>A0A3S3P6T8</accession>
<reference evidence="12" key="2">
    <citation type="submission" date="2018-11" db="EMBL/GenBank/DDBJ databases">
        <title>Trombidioid mite genomics.</title>
        <authorList>
            <person name="Dong X."/>
        </authorList>
    </citation>
    <scope>NUCLEOTIDE SEQUENCE</scope>
    <source>
        <strain evidence="12">UoL-WK</strain>
    </source>
</reference>
<dbReference type="GO" id="GO:0008270">
    <property type="term" value="F:zinc ion binding"/>
    <property type="evidence" value="ECO:0007669"/>
    <property type="project" value="UniProtKB-KW"/>
</dbReference>
<dbReference type="EMBL" id="NCKU01002632">
    <property type="protein sequence ID" value="RWS09149.1"/>
    <property type="molecule type" value="Genomic_DNA"/>
</dbReference>
<evidence type="ECO:0000256" key="1">
    <source>
        <dbReference type="ARBA" id="ARBA00004123"/>
    </source>
</evidence>
<comment type="caution">
    <text evidence="12">The sequence shown here is derived from an EMBL/GenBank/DDBJ whole genome shotgun (WGS) entry which is preliminary data.</text>
</comment>
<evidence type="ECO:0000256" key="6">
    <source>
        <dbReference type="ARBA" id="ARBA00023015"/>
    </source>
</evidence>
<dbReference type="PANTHER" id="PTHR19818">
    <property type="entry name" value="ZINC FINGER PROTEIN ZIC AND GLI"/>
    <property type="match status" value="1"/>
</dbReference>
<feature type="domain" description="C2H2-type" evidence="10">
    <location>
        <begin position="162"/>
        <end position="187"/>
    </location>
</feature>
<name>A0A3S3P6T8_9ACAR</name>
<comment type="subcellular location">
    <subcellularLocation>
        <location evidence="1">Nucleus</location>
    </subcellularLocation>
</comment>
<feature type="domain" description="C2H2-type" evidence="10">
    <location>
        <begin position="192"/>
        <end position="221"/>
    </location>
</feature>
<dbReference type="PROSITE" id="PS00028">
    <property type="entry name" value="ZINC_FINGER_C2H2_1"/>
    <property type="match status" value="4"/>
</dbReference>
<keyword evidence="6" id="KW-0805">Transcription regulation</keyword>
<dbReference type="GO" id="GO:0005634">
    <property type="term" value="C:nucleus"/>
    <property type="evidence" value="ECO:0007669"/>
    <property type="project" value="UniProtKB-SubCell"/>
</dbReference>
<dbReference type="PANTHER" id="PTHR19818:SF139">
    <property type="entry name" value="PAIR-RULE PROTEIN ODD-PAIRED"/>
    <property type="match status" value="1"/>
</dbReference>
<dbReference type="Pfam" id="PF00096">
    <property type="entry name" value="zf-C2H2"/>
    <property type="match status" value="4"/>
</dbReference>
<dbReference type="GO" id="GO:0000978">
    <property type="term" value="F:RNA polymerase II cis-regulatory region sequence-specific DNA binding"/>
    <property type="evidence" value="ECO:0007669"/>
    <property type="project" value="TreeGrafter"/>
</dbReference>
<dbReference type="PROSITE" id="PS50157">
    <property type="entry name" value="ZINC_FINGER_C2H2_2"/>
    <property type="match status" value="4"/>
</dbReference>
<reference evidence="12 13" key="1">
    <citation type="journal article" date="2018" name="Gigascience">
        <title>Genomes of trombidid mites reveal novel predicted allergens and laterally-transferred genes associated with secondary metabolism.</title>
        <authorList>
            <person name="Dong X."/>
            <person name="Chaisiri K."/>
            <person name="Xia D."/>
            <person name="Armstrong S.D."/>
            <person name="Fang Y."/>
            <person name="Donnelly M.J."/>
            <person name="Kadowaki T."/>
            <person name="McGarry J.W."/>
            <person name="Darby A.C."/>
            <person name="Makepeace B.L."/>
        </authorList>
    </citation>
    <scope>NUCLEOTIDE SEQUENCE [LARGE SCALE GENOMIC DNA]</scope>
    <source>
        <strain evidence="12">UoL-WK</strain>
    </source>
</reference>
<keyword evidence="8" id="KW-0539">Nucleus</keyword>
<evidence type="ECO:0000256" key="8">
    <source>
        <dbReference type="ARBA" id="ARBA00023242"/>
    </source>
</evidence>
<dbReference type="EMBL" id="NCKU01002633">
    <property type="protein sequence ID" value="RWS09140.1"/>
    <property type="molecule type" value="Genomic_DNA"/>
</dbReference>
<dbReference type="Gene3D" id="3.30.160.60">
    <property type="entry name" value="Classic Zinc Finger"/>
    <property type="match status" value="4"/>
</dbReference>
<dbReference type="GO" id="GO:0045944">
    <property type="term" value="P:positive regulation of transcription by RNA polymerase II"/>
    <property type="evidence" value="ECO:0007669"/>
    <property type="project" value="UniProtKB-ARBA"/>
</dbReference>
<evidence type="ECO:0000256" key="3">
    <source>
        <dbReference type="ARBA" id="ARBA00022737"/>
    </source>
</evidence>
<evidence type="ECO:0000256" key="2">
    <source>
        <dbReference type="ARBA" id="ARBA00022723"/>
    </source>
</evidence>
<dbReference type="STRING" id="1965070.A0A3S3P6T8"/>
<evidence type="ECO:0000313" key="12">
    <source>
        <dbReference type="EMBL" id="RWS09149.1"/>
    </source>
</evidence>
<keyword evidence="3" id="KW-0677">Repeat</keyword>
<organism evidence="12 13">
    <name type="scientific">Dinothrombium tinctorium</name>
    <dbReference type="NCBI Taxonomy" id="1965070"/>
    <lineage>
        <taxon>Eukaryota</taxon>
        <taxon>Metazoa</taxon>
        <taxon>Ecdysozoa</taxon>
        <taxon>Arthropoda</taxon>
        <taxon>Chelicerata</taxon>
        <taxon>Arachnida</taxon>
        <taxon>Acari</taxon>
        <taxon>Acariformes</taxon>
        <taxon>Trombidiformes</taxon>
        <taxon>Prostigmata</taxon>
        <taxon>Anystina</taxon>
        <taxon>Parasitengona</taxon>
        <taxon>Trombidioidea</taxon>
        <taxon>Trombidiidae</taxon>
        <taxon>Dinothrombium</taxon>
    </lineage>
</organism>
<gene>
    <name evidence="11" type="ORF">B4U79_06261</name>
    <name evidence="12" type="ORF">B4U79_09453</name>
</gene>
<keyword evidence="7" id="KW-0804">Transcription</keyword>
<protein>
    <recommendedName>
        <fullName evidence="10">C2H2-type domain-containing protein</fullName>
    </recommendedName>
</protein>
<dbReference type="InterPro" id="IPR036236">
    <property type="entry name" value="Znf_C2H2_sf"/>
</dbReference>
<evidence type="ECO:0000259" key="10">
    <source>
        <dbReference type="PROSITE" id="PS50157"/>
    </source>
</evidence>
<dbReference type="SUPFAM" id="SSF57667">
    <property type="entry name" value="beta-beta-alpha zinc fingers"/>
    <property type="match status" value="3"/>
</dbReference>
<dbReference type="InterPro" id="IPR013087">
    <property type="entry name" value="Znf_C2H2_type"/>
</dbReference>
<dbReference type="OrthoDB" id="6504251at2759"/>
<dbReference type="GO" id="GO:0000981">
    <property type="term" value="F:DNA-binding transcription factor activity, RNA polymerase II-specific"/>
    <property type="evidence" value="ECO:0007669"/>
    <property type="project" value="TreeGrafter"/>
</dbReference>
<dbReference type="FunFam" id="3.30.160.60:FF:000060">
    <property type="entry name" value="zinc finger protein 436"/>
    <property type="match status" value="1"/>
</dbReference>
<evidence type="ECO:0000256" key="4">
    <source>
        <dbReference type="ARBA" id="ARBA00022771"/>
    </source>
</evidence>
<evidence type="ECO:0000256" key="5">
    <source>
        <dbReference type="ARBA" id="ARBA00022833"/>
    </source>
</evidence>
<dbReference type="AlphaFoldDB" id="A0A3S3P6T8"/>
<evidence type="ECO:0000313" key="11">
    <source>
        <dbReference type="EMBL" id="RWS09140.1"/>
    </source>
</evidence>
<sequence>MRRDNRANDASFTGVLLEIATKFSIVYIASKDIDGNIAARNRLFARLRPHPIAGDKCSKDEEKPNMKSTKTYECEECKKVFRYKFDLKTHFATHTGEKPFKCDLCYACNRESCDFKANKWTELQKHVADEHKIFYNCDLCEKKFHKPSALQLHSLTHGENQFKCFFDGCEKSFQRKSNLNLHVKSAHEKVTYKCVRKDCSKEFRHKSSLKKHLKIHDEPQKKKQTPLYVKRRCTAAVLSGFDPSEEERLEIFHADKHFRKEQIIIAGT</sequence>